<evidence type="ECO:0000256" key="5">
    <source>
        <dbReference type="SAM" id="Phobius"/>
    </source>
</evidence>
<dbReference type="CDD" id="cd09325">
    <property type="entry name" value="TDT_C4-dicarb_trans"/>
    <property type="match status" value="1"/>
</dbReference>
<dbReference type="AlphaFoldDB" id="A0A1T5IVJ8"/>
<protein>
    <submittedName>
        <fullName evidence="6">Exfoliative toxin A/B</fullName>
    </submittedName>
</protein>
<keyword evidence="3 5" id="KW-1133">Transmembrane helix</keyword>
<dbReference type="EMBL" id="FUZT01000001">
    <property type="protein sequence ID" value="SKC42953.1"/>
    <property type="molecule type" value="Genomic_DNA"/>
</dbReference>
<dbReference type="GO" id="GO:0005886">
    <property type="term" value="C:plasma membrane"/>
    <property type="evidence" value="ECO:0007669"/>
    <property type="project" value="TreeGrafter"/>
</dbReference>
<dbReference type="RefSeq" id="WP_079489453.1">
    <property type="nucleotide sequence ID" value="NZ_FUZT01000001.1"/>
</dbReference>
<feature type="transmembrane region" description="Helical" evidence="5">
    <location>
        <begin position="284"/>
        <end position="303"/>
    </location>
</feature>
<feature type="transmembrane region" description="Helical" evidence="5">
    <location>
        <begin position="12"/>
        <end position="30"/>
    </location>
</feature>
<dbReference type="STRING" id="36842.SAMN02194393_00773"/>
<dbReference type="InterPro" id="IPR038665">
    <property type="entry name" value="Voltage-dep_anion_channel_sf"/>
</dbReference>
<sequence length="310" mass="34885">MERVIRKVPLPIAGLMLALAATGNLVLSYGSIYRNVFGLVSLVVFMLLVAKILIYTKSVGEKLKNPVIASVSPTFSMGMMILSTYIKPYFPLGAYIIWVLGLLIHCGLIIYFTKNFIFKFDIRKVFPSYFVVYVGIVVGSVTAPAYNMLKLGQIIFWFGFISYMILLPIVIYRVFFIKEIKEPALPTITIFAAPASLCLAGYMSSFTEKNMSIVIFLTVLSLFMTLSVLLYMPKMLRIKFYPSYAAFTFPFAISAIALKKVNGFLIKTDQGMEVLKYIVNLEELIAVIIVVYVLIKYCGFVFAKEKAISF</sequence>
<dbReference type="Proteomes" id="UP000190285">
    <property type="component" value="Unassembled WGS sequence"/>
</dbReference>
<dbReference type="PANTHER" id="PTHR37955:SF1">
    <property type="entry name" value="DEP DOMAIN-CONTAINING PROTEIN"/>
    <property type="match status" value="1"/>
</dbReference>
<evidence type="ECO:0000256" key="4">
    <source>
        <dbReference type="ARBA" id="ARBA00023136"/>
    </source>
</evidence>
<feature type="transmembrane region" description="Helical" evidence="5">
    <location>
        <begin position="125"/>
        <end position="148"/>
    </location>
</feature>
<comment type="subcellular location">
    <subcellularLocation>
        <location evidence="1">Membrane</location>
        <topology evidence="1">Multi-pass membrane protein</topology>
    </subcellularLocation>
</comment>
<dbReference type="PANTHER" id="PTHR37955">
    <property type="entry name" value="TELLURITE RESISTANCE PROTEIN TEHA"/>
    <property type="match status" value="1"/>
</dbReference>
<dbReference type="Gene3D" id="1.50.10.150">
    <property type="entry name" value="Voltage-dependent anion channel"/>
    <property type="match status" value="1"/>
</dbReference>
<evidence type="ECO:0000256" key="2">
    <source>
        <dbReference type="ARBA" id="ARBA00022692"/>
    </source>
</evidence>
<evidence type="ECO:0000256" key="3">
    <source>
        <dbReference type="ARBA" id="ARBA00022989"/>
    </source>
</evidence>
<organism evidence="6 7">
    <name type="scientific">Maledivibacter halophilus</name>
    <dbReference type="NCBI Taxonomy" id="36842"/>
    <lineage>
        <taxon>Bacteria</taxon>
        <taxon>Bacillati</taxon>
        <taxon>Bacillota</taxon>
        <taxon>Clostridia</taxon>
        <taxon>Peptostreptococcales</taxon>
        <taxon>Caminicellaceae</taxon>
        <taxon>Maledivibacter</taxon>
    </lineage>
</organism>
<evidence type="ECO:0000256" key="1">
    <source>
        <dbReference type="ARBA" id="ARBA00004141"/>
    </source>
</evidence>
<evidence type="ECO:0000313" key="7">
    <source>
        <dbReference type="Proteomes" id="UP000190285"/>
    </source>
</evidence>
<dbReference type="GO" id="GO:0046583">
    <property type="term" value="F:monoatomic cation efflux transmembrane transporter activity"/>
    <property type="evidence" value="ECO:0007669"/>
    <property type="project" value="TreeGrafter"/>
</dbReference>
<feature type="transmembrane region" description="Helical" evidence="5">
    <location>
        <begin position="154"/>
        <end position="172"/>
    </location>
</feature>
<feature type="transmembrane region" description="Helical" evidence="5">
    <location>
        <begin position="67"/>
        <end position="86"/>
    </location>
</feature>
<feature type="transmembrane region" description="Helical" evidence="5">
    <location>
        <begin position="244"/>
        <end position="264"/>
    </location>
</feature>
<feature type="transmembrane region" description="Helical" evidence="5">
    <location>
        <begin position="92"/>
        <end position="113"/>
    </location>
</feature>
<keyword evidence="7" id="KW-1185">Reference proteome</keyword>
<gene>
    <name evidence="6" type="ORF">SAMN02194393_00773</name>
</gene>
<feature type="transmembrane region" description="Helical" evidence="5">
    <location>
        <begin position="211"/>
        <end position="232"/>
    </location>
</feature>
<feature type="transmembrane region" description="Helical" evidence="5">
    <location>
        <begin position="184"/>
        <end position="205"/>
    </location>
</feature>
<feature type="transmembrane region" description="Helical" evidence="5">
    <location>
        <begin position="36"/>
        <end position="55"/>
    </location>
</feature>
<dbReference type="OrthoDB" id="309023at2"/>
<evidence type="ECO:0000313" key="6">
    <source>
        <dbReference type="EMBL" id="SKC42953.1"/>
    </source>
</evidence>
<dbReference type="Pfam" id="PF03595">
    <property type="entry name" value="SLAC1"/>
    <property type="match status" value="1"/>
</dbReference>
<dbReference type="InterPro" id="IPR052951">
    <property type="entry name" value="Tellurite_res_ion_channel"/>
</dbReference>
<keyword evidence="4 5" id="KW-0472">Membrane</keyword>
<name>A0A1T5IVJ8_9FIRM</name>
<reference evidence="6 7" key="1">
    <citation type="submission" date="2017-02" db="EMBL/GenBank/DDBJ databases">
        <authorList>
            <person name="Peterson S.W."/>
        </authorList>
    </citation>
    <scope>NUCLEOTIDE SEQUENCE [LARGE SCALE GENOMIC DNA]</scope>
    <source>
        <strain evidence="6 7">M1</strain>
    </source>
</reference>
<accession>A0A1T5IVJ8</accession>
<proteinExistence type="predicted"/>
<dbReference type="InterPro" id="IPR004695">
    <property type="entry name" value="SLAC1/Mae1/Ssu1/TehA"/>
</dbReference>
<keyword evidence="2 5" id="KW-0812">Transmembrane</keyword>